<dbReference type="GO" id="GO:0016787">
    <property type="term" value="F:hydrolase activity"/>
    <property type="evidence" value="ECO:0007669"/>
    <property type="project" value="UniProtKB-KW"/>
</dbReference>
<keyword evidence="1" id="KW-0479">Metal-binding</keyword>
<dbReference type="Gene3D" id="3.40.630.10">
    <property type="entry name" value="Zn peptidases"/>
    <property type="match status" value="1"/>
</dbReference>
<evidence type="ECO:0000256" key="1">
    <source>
        <dbReference type="ARBA" id="ARBA00022723"/>
    </source>
</evidence>
<reference evidence="4" key="1">
    <citation type="submission" date="2020-05" db="EMBL/GenBank/DDBJ databases">
        <authorList>
            <person name="Chiriac C."/>
            <person name="Salcher M."/>
            <person name="Ghai R."/>
            <person name="Kavagutti S V."/>
        </authorList>
    </citation>
    <scope>NUCLEOTIDE SEQUENCE</scope>
</reference>
<protein>
    <submittedName>
        <fullName evidence="4">Unannotated protein</fullName>
    </submittedName>
</protein>
<gene>
    <name evidence="4" type="ORF">UFOPK3564_01522</name>
</gene>
<dbReference type="Pfam" id="PF01546">
    <property type="entry name" value="Peptidase_M20"/>
    <property type="match status" value="1"/>
</dbReference>
<dbReference type="PANTHER" id="PTHR43808:SF9">
    <property type="entry name" value="BLL0789 PROTEIN"/>
    <property type="match status" value="1"/>
</dbReference>
<evidence type="ECO:0000313" key="4">
    <source>
        <dbReference type="EMBL" id="CAB4915226.1"/>
    </source>
</evidence>
<dbReference type="GO" id="GO:0046872">
    <property type="term" value="F:metal ion binding"/>
    <property type="evidence" value="ECO:0007669"/>
    <property type="project" value="UniProtKB-KW"/>
</dbReference>
<accession>A0A6J7H8D0</accession>
<dbReference type="SUPFAM" id="SSF53187">
    <property type="entry name" value="Zn-dependent exopeptidases"/>
    <property type="match status" value="1"/>
</dbReference>
<dbReference type="SUPFAM" id="SSF55031">
    <property type="entry name" value="Bacterial exopeptidase dimerisation domain"/>
    <property type="match status" value="1"/>
</dbReference>
<dbReference type="PANTHER" id="PTHR43808">
    <property type="entry name" value="ACETYLORNITHINE DEACETYLASE"/>
    <property type="match status" value="1"/>
</dbReference>
<name>A0A6J7H8D0_9ZZZZ</name>
<dbReference type="Gene3D" id="3.30.70.360">
    <property type="match status" value="1"/>
</dbReference>
<dbReference type="InterPro" id="IPR050072">
    <property type="entry name" value="Peptidase_M20A"/>
</dbReference>
<sequence>MATPVEDPAVRALMASADAVVADAVALIEPLVAVSSPSGDHPGLERCVELVVAAVPQDAQVERIPCSTTGSAPDLLVRVHGTGTARIVLLGHLDTVIPHDRHRPLRRDGDRWTGPGTFDMKGGDALAVGVLNAVAAAPGGRELFAEVALLLVADEEWRTEEFVHGPRFEGWDACLCFEGGERTADGDEAVVVLRKAAAAIAVRAAGRAAHAGSRPDDGRNALLALARVAGLAAAEHDPHGPERLSVVPTMVRAGTALNVVPDDGELIIDVRAAAIGSLERVLSLLPAELDEVALDASFSRVWPGMDHREAAAPVLDRAAALLGRPIVASGRGGASDASHLASWTRVAIDGLGPLGGGAHAVDEHLDAGALRDRAAVALAVLAGVLAP</sequence>
<dbReference type="InterPro" id="IPR011650">
    <property type="entry name" value="Peptidase_M20_dimer"/>
</dbReference>
<dbReference type="Pfam" id="PF07687">
    <property type="entry name" value="M20_dimer"/>
    <property type="match status" value="1"/>
</dbReference>
<proteinExistence type="predicted"/>
<keyword evidence="2" id="KW-0378">Hydrolase</keyword>
<feature type="domain" description="Peptidase M20 dimerisation" evidence="3">
    <location>
        <begin position="194"/>
        <end position="293"/>
    </location>
</feature>
<dbReference type="InterPro" id="IPR002933">
    <property type="entry name" value="Peptidase_M20"/>
</dbReference>
<organism evidence="4">
    <name type="scientific">freshwater metagenome</name>
    <dbReference type="NCBI Taxonomy" id="449393"/>
    <lineage>
        <taxon>unclassified sequences</taxon>
        <taxon>metagenomes</taxon>
        <taxon>ecological metagenomes</taxon>
    </lineage>
</organism>
<dbReference type="InterPro" id="IPR036264">
    <property type="entry name" value="Bact_exopeptidase_dim_dom"/>
</dbReference>
<evidence type="ECO:0000256" key="2">
    <source>
        <dbReference type="ARBA" id="ARBA00022801"/>
    </source>
</evidence>
<dbReference type="AlphaFoldDB" id="A0A6J7H8D0"/>
<dbReference type="EMBL" id="CAFBMK010000077">
    <property type="protein sequence ID" value="CAB4915226.1"/>
    <property type="molecule type" value="Genomic_DNA"/>
</dbReference>
<evidence type="ECO:0000259" key="3">
    <source>
        <dbReference type="Pfam" id="PF07687"/>
    </source>
</evidence>